<dbReference type="EMBL" id="BDIP01009946">
    <property type="protein sequence ID" value="GIQ92547.1"/>
    <property type="molecule type" value="Genomic_DNA"/>
</dbReference>
<protein>
    <submittedName>
        <fullName evidence="2">Uncharacterized protein</fullName>
    </submittedName>
</protein>
<reference evidence="2 3" key="1">
    <citation type="journal article" date="2018" name="PLoS ONE">
        <title>The draft genome of Kipferlia bialata reveals reductive genome evolution in fornicate parasites.</title>
        <authorList>
            <person name="Tanifuji G."/>
            <person name="Takabayashi S."/>
            <person name="Kume K."/>
            <person name="Takagi M."/>
            <person name="Nakayama T."/>
            <person name="Kamikawa R."/>
            <person name="Inagaki Y."/>
            <person name="Hashimoto T."/>
        </authorList>
    </citation>
    <scope>NUCLEOTIDE SEQUENCE [LARGE SCALE GENOMIC DNA]</scope>
    <source>
        <strain evidence="2">NY0173</strain>
    </source>
</reference>
<evidence type="ECO:0000313" key="3">
    <source>
        <dbReference type="Proteomes" id="UP000265618"/>
    </source>
</evidence>
<name>A0A9K3GR94_9EUKA</name>
<sequence>PDGPQSQGSSTGHDATHEDGAASGFPRSARTGTQPGLTGCSASGREGAGG</sequence>
<accession>A0A9K3GR94</accession>
<evidence type="ECO:0000313" key="2">
    <source>
        <dbReference type="EMBL" id="GIQ92547.1"/>
    </source>
</evidence>
<feature type="compositionally biased region" description="Polar residues" evidence="1">
    <location>
        <begin position="1"/>
        <end position="13"/>
    </location>
</feature>
<proteinExistence type="predicted"/>
<organism evidence="2 3">
    <name type="scientific">Kipferlia bialata</name>
    <dbReference type="NCBI Taxonomy" id="797122"/>
    <lineage>
        <taxon>Eukaryota</taxon>
        <taxon>Metamonada</taxon>
        <taxon>Carpediemonas-like organisms</taxon>
        <taxon>Kipferlia</taxon>
    </lineage>
</organism>
<gene>
    <name evidence="2" type="ORF">KIPB_016375</name>
</gene>
<dbReference type="AlphaFoldDB" id="A0A9K3GR94"/>
<feature type="region of interest" description="Disordered" evidence="1">
    <location>
        <begin position="1"/>
        <end position="50"/>
    </location>
</feature>
<dbReference type="Proteomes" id="UP000265618">
    <property type="component" value="Unassembled WGS sequence"/>
</dbReference>
<comment type="caution">
    <text evidence="2">The sequence shown here is derived from an EMBL/GenBank/DDBJ whole genome shotgun (WGS) entry which is preliminary data.</text>
</comment>
<keyword evidence="3" id="KW-1185">Reference proteome</keyword>
<evidence type="ECO:0000256" key="1">
    <source>
        <dbReference type="SAM" id="MobiDB-lite"/>
    </source>
</evidence>
<feature type="non-terminal residue" evidence="2">
    <location>
        <position position="1"/>
    </location>
</feature>